<comment type="similarity">
    <text evidence="2 5">Belongs to the bacterial histone-like protein family.</text>
</comment>
<dbReference type="Pfam" id="PF00216">
    <property type="entry name" value="Bac_DNA_binding"/>
    <property type="match status" value="1"/>
</dbReference>
<dbReference type="GO" id="GO:0006270">
    <property type="term" value="P:DNA replication initiation"/>
    <property type="evidence" value="ECO:0007669"/>
    <property type="project" value="UniProtKB-ARBA"/>
</dbReference>
<dbReference type="GO" id="GO:0030527">
    <property type="term" value="F:structural constituent of chromatin"/>
    <property type="evidence" value="ECO:0007669"/>
    <property type="project" value="InterPro"/>
</dbReference>
<dbReference type="PROSITE" id="PS00045">
    <property type="entry name" value="HISTONE_LIKE"/>
    <property type="match status" value="1"/>
</dbReference>
<dbReference type="InterPro" id="IPR020816">
    <property type="entry name" value="Histone-like_DNA-bd_CS"/>
</dbReference>
<evidence type="ECO:0000256" key="1">
    <source>
        <dbReference type="ARBA" id="ARBA00003819"/>
    </source>
</evidence>
<reference evidence="7" key="2">
    <citation type="submission" date="2020-09" db="EMBL/GenBank/DDBJ databases">
        <authorList>
            <person name="Sun Q."/>
            <person name="Zhou Y."/>
        </authorList>
    </citation>
    <scope>NUCLEOTIDE SEQUENCE</scope>
    <source>
        <strain evidence="7">CGMCC 1.15758</strain>
    </source>
</reference>
<protein>
    <submittedName>
        <fullName evidence="7">Transcriptional regulator</fullName>
    </submittedName>
</protein>
<dbReference type="FunFam" id="4.10.520.10:FF:000001">
    <property type="entry name" value="DNA-binding protein HU"/>
    <property type="match status" value="1"/>
</dbReference>
<feature type="compositionally biased region" description="Basic and acidic residues" evidence="6">
    <location>
        <begin position="57"/>
        <end position="70"/>
    </location>
</feature>
<evidence type="ECO:0000256" key="4">
    <source>
        <dbReference type="ARBA" id="ARBA00023125"/>
    </source>
</evidence>
<evidence type="ECO:0000256" key="3">
    <source>
        <dbReference type="ARBA" id="ARBA00023067"/>
    </source>
</evidence>
<evidence type="ECO:0000256" key="5">
    <source>
        <dbReference type="RuleBase" id="RU003939"/>
    </source>
</evidence>
<comment type="caution">
    <text evidence="7">The sequence shown here is derived from an EMBL/GenBank/DDBJ whole genome shotgun (WGS) entry which is preliminary data.</text>
</comment>
<organism evidence="7 8">
    <name type="scientific">Cysteiniphilum litorale</name>
    <dbReference type="NCBI Taxonomy" id="2056700"/>
    <lineage>
        <taxon>Bacteria</taxon>
        <taxon>Pseudomonadati</taxon>
        <taxon>Pseudomonadota</taxon>
        <taxon>Gammaproteobacteria</taxon>
        <taxon>Thiotrichales</taxon>
        <taxon>Fastidiosibacteraceae</taxon>
        <taxon>Cysteiniphilum</taxon>
    </lineage>
</organism>
<reference evidence="7" key="1">
    <citation type="journal article" date="2014" name="Int. J. Syst. Evol. Microbiol.">
        <title>Complete genome sequence of Corynebacterium casei LMG S-19264T (=DSM 44701T), isolated from a smear-ripened cheese.</title>
        <authorList>
            <consortium name="US DOE Joint Genome Institute (JGI-PGF)"/>
            <person name="Walter F."/>
            <person name="Albersmeier A."/>
            <person name="Kalinowski J."/>
            <person name="Ruckert C."/>
        </authorList>
    </citation>
    <scope>NUCLEOTIDE SEQUENCE</scope>
    <source>
        <strain evidence="7">CGMCC 1.15758</strain>
    </source>
</reference>
<dbReference type="PANTHER" id="PTHR33175:SF3">
    <property type="entry name" value="DNA-BINDING PROTEIN HU-BETA"/>
    <property type="match status" value="1"/>
</dbReference>
<dbReference type="SUPFAM" id="SSF47729">
    <property type="entry name" value="IHF-like DNA-binding proteins"/>
    <property type="match status" value="1"/>
</dbReference>
<sequence length="90" mass="9633">MNKSELVKAIAEKADVTKDVAQRALDATTEAVTEALKAGQTVTLVGFGSFQVRERAAREGRNPKTGEKMKIKASKSPSFKAGKLLKDAVN</sequence>
<dbReference type="AlphaFoldDB" id="A0A8J2Z4I3"/>
<accession>A0A8J2Z4I3</accession>
<keyword evidence="8" id="KW-1185">Reference proteome</keyword>
<keyword evidence="4" id="KW-0238">DNA-binding</keyword>
<dbReference type="InterPro" id="IPR010992">
    <property type="entry name" value="IHF-like_DNA-bd_dom_sf"/>
</dbReference>
<evidence type="ECO:0000256" key="6">
    <source>
        <dbReference type="SAM" id="MobiDB-lite"/>
    </source>
</evidence>
<evidence type="ECO:0000313" key="8">
    <source>
        <dbReference type="Proteomes" id="UP000636949"/>
    </source>
</evidence>
<comment type="function">
    <text evidence="1">Histone-like DNA-binding protein which is capable of wrapping DNA to stabilize it, and thus to prevent its denaturation under extreme environmental conditions.</text>
</comment>
<dbReference type="GO" id="GO:0030261">
    <property type="term" value="P:chromosome condensation"/>
    <property type="evidence" value="ECO:0007669"/>
    <property type="project" value="UniProtKB-KW"/>
</dbReference>
<dbReference type="Gene3D" id="4.10.520.10">
    <property type="entry name" value="IHF-like DNA-binding proteins"/>
    <property type="match status" value="1"/>
</dbReference>
<dbReference type="GO" id="GO:0006351">
    <property type="term" value="P:DNA-templated transcription"/>
    <property type="evidence" value="ECO:0007669"/>
    <property type="project" value="UniProtKB-ARBA"/>
</dbReference>
<dbReference type="GO" id="GO:0042802">
    <property type="term" value="F:identical protein binding"/>
    <property type="evidence" value="ECO:0007669"/>
    <property type="project" value="UniProtKB-ARBA"/>
</dbReference>
<keyword evidence="3" id="KW-0226">DNA condensation</keyword>
<dbReference type="GO" id="GO:0005829">
    <property type="term" value="C:cytosol"/>
    <property type="evidence" value="ECO:0007669"/>
    <property type="project" value="TreeGrafter"/>
</dbReference>
<dbReference type="PANTHER" id="PTHR33175">
    <property type="entry name" value="DNA-BINDING PROTEIN HU"/>
    <property type="match status" value="1"/>
</dbReference>
<gene>
    <name evidence="7" type="primary">hupB</name>
    <name evidence="7" type="ORF">GCM10010995_13340</name>
</gene>
<dbReference type="SMART" id="SM00411">
    <property type="entry name" value="BHL"/>
    <property type="match status" value="1"/>
</dbReference>
<feature type="region of interest" description="Disordered" evidence="6">
    <location>
        <begin position="57"/>
        <end position="90"/>
    </location>
</feature>
<evidence type="ECO:0000313" key="7">
    <source>
        <dbReference type="EMBL" id="GGF97505.1"/>
    </source>
</evidence>
<dbReference type="InterPro" id="IPR000119">
    <property type="entry name" value="Hist_DNA-bd"/>
</dbReference>
<dbReference type="GO" id="GO:1990178">
    <property type="term" value="C:HU-DNA complex"/>
    <property type="evidence" value="ECO:0007669"/>
    <property type="project" value="UniProtKB-ARBA"/>
</dbReference>
<dbReference type="GO" id="GO:0003677">
    <property type="term" value="F:DNA binding"/>
    <property type="evidence" value="ECO:0007669"/>
    <property type="project" value="UniProtKB-KW"/>
</dbReference>
<proteinExistence type="inferred from homology"/>
<dbReference type="GO" id="GO:1990103">
    <property type="term" value="C:DnaA-HU complex"/>
    <property type="evidence" value="ECO:0007669"/>
    <property type="project" value="UniProtKB-ARBA"/>
</dbReference>
<dbReference type="PRINTS" id="PR01727">
    <property type="entry name" value="DNABINDINGHU"/>
</dbReference>
<evidence type="ECO:0000256" key="2">
    <source>
        <dbReference type="ARBA" id="ARBA00010529"/>
    </source>
</evidence>
<name>A0A8J2Z4I3_9GAMM</name>
<dbReference type="CDD" id="cd13831">
    <property type="entry name" value="HU"/>
    <property type="match status" value="1"/>
</dbReference>
<dbReference type="Proteomes" id="UP000636949">
    <property type="component" value="Unassembled WGS sequence"/>
</dbReference>
<dbReference type="EMBL" id="BMJS01000012">
    <property type="protein sequence ID" value="GGF97505.1"/>
    <property type="molecule type" value="Genomic_DNA"/>
</dbReference>